<evidence type="ECO:0000256" key="5">
    <source>
        <dbReference type="ARBA" id="ARBA00023002"/>
    </source>
</evidence>
<evidence type="ECO:0000256" key="7">
    <source>
        <dbReference type="SAM" id="MobiDB-lite"/>
    </source>
</evidence>
<gene>
    <name evidence="8" type="primary">katG_1</name>
    <name evidence="8" type="ORF">NCTC9185_00709</name>
</gene>
<name>A0A4U9CSL9_RAOTE</name>
<dbReference type="GO" id="GO:0046872">
    <property type="term" value="F:metal ion binding"/>
    <property type="evidence" value="ECO:0007669"/>
    <property type="project" value="UniProtKB-KW"/>
</dbReference>
<dbReference type="GO" id="GO:0004096">
    <property type="term" value="F:catalase activity"/>
    <property type="evidence" value="ECO:0007669"/>
    <property type="project" value="InterPro"/>
</dbReference>
<dbReference type="EC" id="1.11.1.21" evidence="8"/>
<protein>
    <submittedName>
        <fullName evidence="8">Catalase-peroxidase</fullName>
        <ecNumber evidence="8">1.11.1.21</ecNumber>
    </submittedName>
</protein>
<dbReference type="PANTHER" id="PTHR30555:SF0">
    <property type="entry name" value="CATALASE-PEROXIDASE"/>
    <property type="match status" value="1"/>
</dbReference>
<evidence type="ECO:0000313" key="8">
    <source>
        <dbReference type="EMBL" id="VTN08829.1"/>
    </source>
</evidence>
<sequence length="273" mass="29590">MLVTDLTLRFDPEFDKISRRFLNDRRRLTSLCPRLVQADSPRYGAKIPLPRTGSPERRPDLAGPAPGCCPQPERGGYRHPENAIADAGLSVSELVSVAWASASTFRGGDKRGGANGARLALAPQKDWPVNAIAAKVLPTLQAIQKPPVKHRWPILSCWQARSALSRPPLPRAYRSPCRLRRAAWMPVRIRPISSPSVCWSRWRMVSATIAVLKGGVSTETLLLDKASSDADRAGAYRAGRGFTRAGRQLWTAASTASSPIAAAFSATTSSSIS</sequence>
<evidence type="ECO:0000256" key="1">
    <source>
        <dbReference type="ARBA" id="ARBA00001970"/>
    </source>
</evidence>
<feature type="region of interest" description="Disordered" evidence="7">
    <location>
        <begin position="43"/>
        <end position="79"/>
    </location>
</feature>
<dbReference type="EMBL" id="CABDVU010000001">
    <property type="protein sequence ID" value="VTN08829.1"/>
    <property type="molecule type" value="Genomic_DNA"/>
</dbReference>
<dbReference type="InterPro" id="IPR000763">
    <property type="entry name" value="Catalase_peroxidase"/>
</dbReference>
<dbReference type="Proteomes" id="UP000339249">
    <property type="component" value="Unassembled WGS sequence"/>
</dbReference>
<dbReference type="GO" id="GO:0005829">
    <property type="term" value="C:cytosol"/>
    <property type="evidence" value="ECO:0007669"/>
    <property type="project" value="TreeGrafter"/>
</dbReference>
<evidence type="ECO:0000256" key="4">
    <source>
        <dbReference type="ARBA" id="ARBA00022723"/>
    </source>
</evidence>
<proteinExistence type="predicted"/>
<keyword evidence="2 8" id="KW-0575">Peroxidase</keyword>
<keyword evidence="5 8" id="KW-0560">Oxidoreductase</keyword>
<dbReference type="GO" id="GO:0020037">
    <property type="term" value="F:heme binding"/>
    <property type="evidence" value="ECO:0007669"/>
    <property type="project" value="InterPro"/>
</dbReference>
<reference evidence="8 9" key="1">
    <citation type="submission" date="2019-04" db="EMBL/GenBank/DDBJ databases">
        <authorList>
            <consortium name="Pathogen Informatics"/>
        </authorList>
    </citation>
    <scope>NUCLEOTIDE SEQUENCE [LARGE SCALE GENOMIC DNA]</scope>
    <source>
        <strain evidence="8 9">NCTC9185</strain>
    </source>
</reference>
<dbReference type="GO" id="GO:0070301">
    <property type="term" value="P:cellular response to hydrogen peroxide"/>
    <property type="evidence" value="ECO:0007669"/>
    <property type="project" value="TreeGrafter"/>
</dbReference>
<keyword evidence="4" id="KW-0479">Metal-binding</keyword>
<dbReference type="PANTHER" id="PTHR30555">
    <property type="entry name" value="HYDROPEROXIDASE I, BIFUNCTIONAL CATALASE-PEROXIDASE"/>
    <property type="match status" value="1"/>
</dbReference>
<accession>A0A4U9CSL9</accession>
<dbReference type="GO" id="GO:0042744">
    <property type="term" value="P:hydrogen peroxide catabolic process"/>
    <property type="evidence" value="ECO:0007669"/>
    <property type="project" value="TreeGrafter"/>
</dbReference>
<dbReference type="InterPro" id="IPR010255">
    <property type="entry name" value="Haem_peroxidase_sf"/>
</dbReference>
<keyword evidence="3" id="KW-0349">Heme</keyword>
<evidence type="ECO:0000313" key="9">
    <source>
        <dbReference type="Proteomes" id="UP000339249"/>
    </source>
</evidence>
<dbReference type="AlphaFoldDB" id="A0A4U9CSL9"/>
<evidence type="ECO:0000256" key="3">
    <source>
        <dbReference type="ARBA" id="ARBA00022617"/>
    </source>
</evidence>
<comment type="cofactor">
    <cofactor evidence="1">
        <name>heme b</name>
        <dbReference type="ChEBI" id="CHEBI:60344"/>
    </cofactor>
</comment>
<evidence type="ECO:0000256" key="6">
    <source>
        <dbReference type="ARBA" id="ARBA00023004"/>
    </source>
</evidence>
<evidence type="ECO:0000256" key="2">
    <source>
        <dbReference type="ARBA" id="ARBA00022559"/>
    </source>
</evidence>
<organism evidence="8 9">
    <name type="scientific">Raoultella terrigena</name>
    <name type="common">Klebsiella terrigena</name>
    <dbReference type="NCBI Taxonomy" id="577"/>
    <lineage>
        <taxon>Bacteria</taxon>
        <taxon>Pseudomonadati</taxon>
        <taxon>Pseudomonadota</taxon>
        <taxon>Gammaproteobacteria</taxon>
        <taxon>Enterobacterales</taxon>
        <taxon>Enterobacteriaceae</taxon>
        <taxon>Klebsiella/Raoultella group</taxon>
        <taxon>Raoultella</taxon>
    </lineage>
</organism>
<dbReference type="Gene3D" id="1.10.520.10">
    <property type="match status" value="1"/>
</dbReference>
<keyword evidence="6" id="KW-0408">Iron</keyword>
<dbReference type="SUPFAM" id="SSF48113">
    <property type="entry name" value="Heme-dependent peroxidases"/>
    <property type="match status" value="2"/>
</dbReference>